<sequence>MSSPQYSSSADAEAKWLKNQIIPELVKNGKIRNKDDTAMDVDKFQVTDISVEFIGAQEAFMLTQCYRARIAYEYKGAAEELKLFVKKTPPMPQEIFDAVSFKALFSNEILAYEKIIPNLEAFAGINFNTARFFFGHLQGNSAIVITEDFGSKGWQIAKARYNLSLDHTLLAMKYLARLHAVGFALLHKDKQAFQALTKDLQESRYGSDDIHYRWALTLRYGLERAVKSVKEFQRNVPQEFLEKLKNLLMKPMRYGRELVRPKEPFVTLCHGDYLRNNVAYKYDAGKPIDIMMFDLQTLRVSSPMLDLTIFLALSTLAEVRQKYFKDIFGTYCQQLKEGYEKFAQRPLPGFLSYESLIKEYIAFLPHSILTTSTFLLDLVSPRGLSSEEMLNAEATDEEIFEEIMFKGGELVDRELAHQVSELYDLSMEHNVDVFSV</sequence>
<dbReference type="SMART" id="SM00587">
    <property type="entry name" value="CHK"/>
    <property type="match status" value="1"/>
</dbReference>
<dbReference type="AlphaFoldDB" id="A0A1I8M593"/>
<organism evidence="2">
    <name type="scientific">Musca domestica</name>
    <name type="common">House fly</name>
    <dbReference type="NCBI Taxonomy" id="7370"/>
    <lineage>
        <taxon>Eukaryota</taxon>
        <taxon>Metazoa</taxon>
        <taxon>Ecdysozoa</taxon>
        <taxon>Arthropoda</taxon>
        <taxon>Hexapoda</taxon>
        <taxon>Insecta</taxon>
        <taxon>Pterygota</taxon>
        <taxon>Neoptera</taxon>
        <taxon>Endopterygota</taxon>
        <taxon>Diptera</taxon>
        <taxon>Brachycera</taxon>
        <taxon>Muscomorpha</taxon>
        <taxon>Muscoidea</taxon>
        <taxon>Muscidae</taxon>
        <taxon>Musca</taxon>
    </lineage>
</organism>
<dbReference type="Proteomes" id="UP001652621">
    <property type="component" value="Unplaced"/>
</dbReference>
<evidence type="ECO:0000313" key="4">
    <source>
        <dbReference type="RefSeq" id="XP_005177472.1"/>
    </source>
</evidence>
<evidence type="ECO:0000313" key="2">
    <source>
        <dbReference type="EnsemblMetazoa" id="MDOA001373-PA"/>
    </source>
</evidence>
<name>A0A1I8M593_MUSDO</name>
<reference evidence="2" key="1">
    <citation type="submission" date="2020-05" db="UniProtKB">
        <authorList>
            <consortium name="EnsemblMetazoa"/>
        </authorList>
    </citation>
    <scope>IDENTIFICATION</scope>
    <source>
        <strain evidence="2">Aabys</strain>
    </source>
</reference>
<dbReference type="OrthoDB" id="191037at2759"/>
<dbReference type="Pfam" id="PF02958">
    <property type="entry name" value="EcKL"/>
    <property type="match status" value="1"/>
</dbReference>
<dbReference type="SUPFAM" id="SSF56112">
    <property type="entry name" value="Protein kinase-like (PK-like)"/>
    <property type="match status" value="1"/>
</dbReference>
<evidence type="ECO:0000313" key="3">
    <source>
        <dbReference type="Proteomes" id="UP001652621"/>
    </source>
</evidence>
<dbReference type="InterPro" id="IPR015897">
    <property type="entry name" value="CHK_kinase-like"/>
</dbReference>
<protein>
    <submittedName>
        <fullName evidence="4">Uncharacterized protein LOC101894017 isoform X2</fullName>
    </submittedName>
</protein>
<keyword evidence="3" id="KW-1185">Reference proteome</keyword>
<dbReference type="VEuPathDB" id="VectorBase:MDOMA2_014771"/>
<dbReference type="PANTHER" id="PTHR11012:SF8">
    <property type="entry name" value="JUVENILE HORMONE-INDUCIBLE PROTEIN 26"/>
    <property type="match status" value="1"/>
</dbReference>
<dbReference type="InterPro" id="IPR004119">
    <property type="entry name" value="EcKL"/>
</dbReference>
<dbReference type="InterPro" id="IPR011009">
    <property type="entry name" value="Kinase-like_dom_sf"/>
</dbReference>
<dbReference type="VEuPathDB" id="VectorBase:MDOA001373"/>
<dbReference type="STRING" id="7370.A0A1I8M593"/>
<gene>
    <name evidence="2" type="primary">101894017</name>
    <name evidence="4" type="synonym">LOC101894017</name>
</gene>
<evidence type="ECO:0000259" key="1">
    <source>
        <dbReference type="SMART" id="SM00587"/>
    </source>
</evidence>
<proteinExistence type="predicted"/>
<dbReference type="KEGG" id="mde:101894017"/>
<reference evidence="4" key="2">
    <citation type="submission" date="2025-04" db="UniProtKB">
        <authorList>
            <consortium name="RefSeq"/>
        </authorList>
    </citation>
    <scope>IDENTIFICATION</scope>
    <source>
        <strain evidence="4">Aabys</strain>
    </source>
</reference>
<feature type="domain" description="CHK kinase-like" evidence="1">
    <location>
        <begin position="144"/>
        <end position="341"/>
    </location>
</feature>
<dbReference type="EnsemblMetazoa" id="MDOA001373-RA">
    <property type="protein sequence ID" value="MDOA001373-PA"/>
    <property type="gene ID" value="MDOA001373"/>
</dbReference>
<dbReference type="GeneID" id="101894017"/>
<accession>A0A1I8M593</accession>
<dbReference type="RefSeq" id="XP_005177472.1">
    <property type="nucleotide sequence ID" value="XM_005177415.3"/>
</dbReference>
<dbReference type="eggNOG" id="ENOG502SGV2">
    <property type="taxonomic scope" value="Eukaryota"/>
</dbReference>
<dbReference type="Gene3D" id="3.90.1200.10">
    <property type="match status" value="1"/>
</dbReference>
<dbReference type="PANTHER" id="PTHR11012">
    <property type="entry name" value="PROTEIN KINASE-LIKE DOMAIN-CONTAINING"/>
    <property type="match status" value="1"/>
</dbReference>